<accession>D6AAS6</accession>
<evidence type="ECO:0000313" key="3">
    <source>
        <dbReference type="Proteomes" id="UP000003824"/>
    </source>
</evidence>
<feature type="region of interest" description="Disordered" evidence="1">
    <location>
        <begin position="20"/>
        <end position="77"/>
    </location>
</feature>
<evidence type="ECO:0000256" key="1">
    <source>
        <dbReference type="SAM" id="MobiDB-lite"/>
    </source>
</evidence>
<reference evidence="3" key="1">
    <citation type="submission" date="2008-12" db="EMBL/GenBank/DDBJ databases">
        <title>Annotation of Streptomyces ghanaensis ATCC 14672.</title>
        <authorList>
            <consortium name="The Broad Institute Genome Sequencing Platform"/>
            <consortium name="Broad Institute Microbial Sequencing Center"/>
            <person name="Fischbach M."/>
            <person name="Ward D."/>
            <person name="Young S."/>
            <person name="Kodira C.D."/>
            <person name="Zeng Q."/>
            <person name="Koehrsen M."/>
            <person name="Godfrey P."/>
            <person name="Alvarado L."/>
            <person name="Berlin A.M."/>
            <person name="Borenstein D."/>
            <person name="Chen Z."/>
            <person name="Engels R."/>
            <person name="Freedman E."/>
            <person name="Gellesch M."/>
            <person name="Goldberg J."/>
            <person name="Griggs A."/>
            <person name="Gujja S."/>
            <person name="Heiman D.I."/>
            <person name="Hepburn T.A."/>
            <person name="Howarth C."/>
            <person name="Jen D."/>
            <person name="Larson L."/>
            <person name="Lewis B."/>
            <person name="Mehta T."/>
            <person name="Park D."/>
            <person name="Pearson M."/>
            <person name="Roberts A."/>
            <person name="Saif S."/>
            <person name="Shea T.D."/>
            <person name="Shenoy N."/>
            <person name="Sisk P."/>
            <person name="Stolte C."/>
            <person name="Sykes S.N."/>
            <person name="Walk T."/>
            <person name="White J."/>
            <person name="Yandava C."/>
            <person name="Straight P."/>
            <person name="Clardy J."/>
            <person name="Hung D."/>
            <person name="Kolter R."/>
            <person name="Mekalanos J."/>
            <person name="Walker S."/>
            <person name="Walsh C.T."/>
            <person name="Wieland B.L.C."/>
            <person name="Ilzarbe M."/>
            <person name="Galagan J."/>
            <person name="Nusbaum C."/>
            <person name="Birren B."/>
        </authorList>
    </citation>
    <scope>NUCLEOTIDE SEQUENCE [LARGE SCALE GENOMIC DNA]</scope>
    <source>
        <strain evidence="3">ATCC 14672 / DSM 40746 / JCM 4963 / KCTC 9882 / NRRL B-12104 / FH 1290</strain>
    </source>
</reference>
<evidence type="ECO:0000313" key="2">
    <source>
        <dbReference type="EMBL" id="EFE72611.2"/>
    </source>
</evidence>
<sequence>MSRRGTEQVAALVVGDLPRRPRAVARTTQEDKVRAVEEPTRGNHVARGPHSRPAARVDGVPAARVDGVPGRRRRARP</sequence>
<protein>
    <submittedName>
        <fullName evidence="2">Predicted protein</fullName>
    </submittedName>
</protein>
<dbReference type="Proteomes" id="UP000003824">
    <property type="component" value="Unassembled WGS sequence"/>
</dbReference>
<feature type="compositionally biased region" description="Basic and acidic residues" evidence="1">
    <location>
        <begin position="28"/>
        <end position="41"/>
    </location>
</feature>
<gene>
    <name evidence="2" type="ORF">SSFG_07846</name>
</gene>
<dbReference type="Pfam" id="PF19691">
    <property type="entry name" value="DUF6192"/>
    <property type="match status" value="1"/>
</dbReference>
<name>D6AAS6_STRV1</name>
<organism evidence="2 3">
    <name type="scientific">Streptomyces viridosporus (strain ATCC 14672 / DSM 40746 / JCM 4963 / KCTC 9882 / NRRL B-12104 / FH 1290)</name>
    <name type="common">Streptomyces ghanaensis</name>
    <dbReference type="NCBI Taxonomy" id="566461"/>
    <lineage>
        <taxon>Bacteria</taxon>
        <taxon>Bacillati</taxon>
        <taxon>Actinomycetota</taxon>
        <taxon>Actinomycetes</taxon>
        <taxon>Kitasatosporales</taxon>
        <taxon>Streptomycetaceae</taxon>
        <taxon>Streptomyces</taxon>
    </lineage>
</organism>
<dbReference type="RefSeq" id="WP_004994461.1">
    <property type="nucleotide sequence ID" value="NZ_DS999642.1"/>
</dbReference>
<proteinExistence type="predicted"/>
<dbReference type="EMBL" id="DS999642">
    <property type="protein sequence ID" value="EFE72611.2"/>
    <property type="molecule type" value="Genomic_DNA"/>
</dbReference>
<dbReference type="InterPro" id="IPR045683">
    <property type="entry name" value="DUF6192"/>
</dbReference>
<dbReference type="AlphaFoldDB" id="D6AAS6"/>